<reference evidence="2 3" key="1">
    <citation type="submission" date="2019-07" db="EMBL/GenBank/DDBJ databases">
        <title>Genomic Encyclopedia of Archaeal and Bacterial Type Strains, Phase II (KMG-II): from individual species to whole genera.</title>
        <authorList>
            <person name="Goeker M."/>
        </authorList>
    </citation>
    <scope>NUCLEOTIDE SEQUENCE [LARGE SCALE GENOMIC DNA]</scope>
    <source>
        <strain evidence="2 3">ATCC BAA-1139</strain>
    </source>
</reference>
<keyword evidence="3" id="KW-1185">Reference proteome</keyword>
<sequence>MPRVIPDDPGKNKPHPTESKPPKERIPRVSIHPWSTPTQQGVQAFLDNHRFDACWTYGESISCDAPSDVEITLDGYQATVPIKPMMDSANPTTVESVMLLCERLPQVERLDISLELKSDRPFTFPPPIPDGVSRNDFLRCVGMFAGLGATLGAATASMAAAAAAAGTAGVAVPVAPVIAGLGVIAGTELFGMAGILLCEAPKVDGTSDGGKPTAGSSISGASGSSGGDHVNLTHIEVDIKTSSGGGGCGRVGRVILYDLN</sequence>
<evidence type="ECO:0000313" key="3">
    <source>
        <dbReference type="Proteomes" id="UP000319449"/>
    </source>
</evidence>
<accession>A0A562V5N5</accession>
<proteinExistence type="predicted"/>
<dbReference type="Proteomes" id="UP000319449">
    <property type="component" value="Unassembled WGS sequence"/>
</dbReference>
<name>A0A562V5N5_9BACT</name>
<feature type="region of interest" description="Disordered" evidence="1">
    <location>
        <begin position="1"/>
        <end position="25"/>
    </location>
</feature>
<feature type="region of interest" description="Disordered" evidence="1">
    <location>
        <begin position="206"/>
        <end position="227"/>
    </location>
</feature>
<evidence type="ECO:0000256" key="1">
    <source>
        <dbReference type="SAM" id="MobiDB-lite"/>
    </source>
</evidence>
<protein>
    <submittedName>
        <fullName evidence="2">Uncharacterized protein</fullName>
    </submittedName>
</protein>
<organism evidence="2 3">
    <name type="scientific">Geobacter argillaceus</name>
    <dbReference type="NCBI Taxonomy" id="345631"/>
    <lineage>
        <taxon>Bacteria</taxon>
        <taxon>Pseudomonadati</taxon>
        <taxon>Thermodesulfobacteriota</taxon>
        <taxon>Desulfuromonadia</taxon>
        <taxon>Geobacterales</taxon>
        <taxon>Geobacteraceae</taxon>
        <taxon>Geobacter</taxon>
    </lineage>
</organism>
<dbReference type="RefSeq" id="WP_145026097.1">
    <property type="nucleotide sequence ID" value="NZ_VLLN01000046.1"/>
</dbReference>
<gene>
    <name evidence="2" type="ORF">JN12_03962</name>
</gene>
<dbReference type="EMBL" id="VLLN01000046">
    <property type="protein sequence ID" value="TWJ13185.1"/>
    <property type="molecule type" value="Genomic_DNA"/>
</dbReference>
<evidence type="ECO:0000313" key="2">
    <source>
        <dbReference type="EMBL" id="TWJ13185.1"/>
    </source>
</evidence>
<dbReference type="AlphaFoldDB" id="A0A562V5N5"/>
<comment type="caution">
    <text evidence="2">The sequence shown here is derived from an EMBL/GenBank/DDBJ whole genome shotgun (WGS) entry which is preliminary data.</text>
</comment>